<dbReference type="Proteomes" id="UP001482620">
    <property type="component" value="Unassembled WGS sequence"/>
</dbReference>
<name>A0ABV0VKM0_9TELE</name>
<organism evidence="1 2">
    <name type="scientific">Ilyodon furcidens</name>
    <name type="common">goldbreast splitfin</name>
    <dbReference type="NCBI Taxonomy" id="33524"/>
    <lineage>
        <taxon>Eukaryota</taxon>
        <taxon>Metazoa</taxon>
        <taxon>Chordata</taxon>
        <taxon>Craniata</taxon>
        <taxon>Vertebrata</taxon>
        <taxon>Euteleostomi</taxon>
        <taxon>Actinopterygii</taxon>
        <taxon>Neopterygii</taxon>
        <taxon>Teleostei</taxon>
        <taxon>Neoteleostei</taxon>
        <taxon>Acanthomorphata</taxon>
        <taxon>Ovalentaria</taxon>
        <taxon>Atherinomorphae</taxon>
        <taxon>Cyprinodontiformes</taxon>
        <taxon>Goodeidae</taxon>
        <taxon>Ilyodon</taxon>
    </lineage>
</organism>
<keyword evidence="2" id="KW-1185">Reference proteome</keyword>
<accession>A0ABV0VKM0</accession>
<gene>
    <name evidence="1" type="ORF">ILYODFUR_036918</name>
</gene>
<dbReference type="EMBL" id="JAHRIQ010112054">
    <property type="protein sequence ID" value="MEQ2257649.1"/>
    <property type="molecule type" value="Genomic_DNA"/>
</dbReference>
<sequence>MGGRGFGVLCWGTELKDVASKELYSRFIRTKCFCHEKMPELSMKFTDFAAHAILSHLLSISSLLTANLFSSGIPVFSVSLLLSFVVSPSADVFSFLLGINRGFSVLPARLFHPDAGFFLLTVFPDLKDGIYPLALCRDTSREDCCLVYFHLHHHSWWC</sequence>
<evidence type="ECO:0000313" key="2">
    <source>
        <dbReference type="Proteomes" id="UP001482620"/>
    </source>
</evidence>
<protein>
    <submittedName>
        <fullName evidence="1">Uncharacterized protein</fullName>
    </submittedName>
</protein>
<evidence type="ECO:0000313" key="1">
    <source>
        <dbReference type="EMBL" id="MEQ2257649.1"/>
    </source>
</evidence>
<comment type="caution">
    <text evidence="1">The sequence shown here is derived from an EMBL/GenBank/DDBJ whole genome shotgun (WGS) entry which is preliminary data.</text>
</comment>
<reference evidence="1 2" key="1">
    <citation type="submission" date="2021-06" db="EMBL/GenBank/DDBJ databases">
        <authorList>
            <person name="Palmer J.M."/>
        </authorList>
    </citation>
    <scope>NUCLEOTIDE SEQUENCE [LARGE SCALE GENOMIC DNA]</scope>
    <source>
        <strain evidence="2">if_2019</strain>
        <tissue evidence="1">Muscle</tissue>
    </source>
</reference>
<proteinExistence type="predicted"/>